<sequence>MKKWSYVIMLLGLCVILYPSVNTWLDDRAQSELLEKAEAESQKPLDLTRVSSEVAVPDYQKISNLLDEGDEEEASAETVAPLDADSLQDGEVLGIIRYDKLDIKLPIVEGATKANMKSAAVHVTGTGLAGMQDSNMAVAAHRAHKTGRLFNRLNEAKVGDVVEIDQGGQTYKYEVNDIQIVEPTDVWVLDAKKGETALTLITCDPLINPTHRLIVHAVLRK</sequence>
<evidence type="ECO:0000313" key="3">
    <source>
        <dbReference type="EMBL" id="QDH21645.1"/>
    </source>
</evidence>
<dbReference type="NCBIfam" id="TIGR01076">
    <property type="entry name" value="sortase_fam"/>
    <property type="match status" value="1"/>
</dbReference>
<evidence type="ECO:0000313" key="4">
    <source>
        <dbReference type="Proteomes" id="UP000316968"/>
    </source>
</evidence>
<reference evidence="3 4" key="1">
    <citation type="submission" date="2019-06" db="EMBL/GenBank/DDBJ databases">
        <title>Saccharibacillus brassicae sp. nov., an endophytic bacterium isolated from Chinese cabbage seeds (Brassica pekinensis).</title>
        <authorList>
            <person name="Jiang L."/>
            <person name="Lee J."/>
            <person name="Kim S.W."/>
        </authorList>
    </citation>
    <scope>NUCLEOTIDE SEQUENCE [LARGE SCALE GENOMIC DNA]</scope>
    <source>
        <strain evidence="4">KCTC 43072 / ATSA2</strain>
    </source>
</reference>
<dbReference type="InterPro" id="IPR023365">
    <property type="entry name" value="Sortase_dom-sf"/>
</dbReference>
<dbReference type="CDD" id="cd06166">
    <property type="entry name" value="Sortase_D_2"/>
    <property type="match status" value="1"/>
</dbReference>
<dbReference type="RefSeq" id="WP_141448190.1">
    <property type="nucleotide sequence ID" value="NZ_CP041217.1"/>
</dbReference>
<dbReference type="InterPro" id="IPR042000">
    <property type="entry name" value="Sortase_D_2"/>
</dbReference>
<dbReference type="InterPro" id="IPR005754">
    <property type="entry name" value="Sortase"/>
</dbReference>
<protein>
    <submittedName>
        <fullName evidence="3">Class D sortase</fullName>
    </submittedName>
</protein>
<dbReference type="Pfam" id="PF04203">
    <property type="entry name" value="Sortase"/>
    <property type="match status" value="1"/>
</dbReference>
<accession>A0A4Y6V049</accession>
<evidence type="ECO:0000256" key="2">
    <source>
        <dbReference type="PIRSR" id="PIRSR605754-1"/>
    </source>
</evidence>
<dbReference type="Gene3D" id="2.40.260.10">
    <property type="entry name" value="Sortase"/>
    <property type="match status" value="1"/>
</dbReference>
<dbReference type="EMBL" id="CP041217">
    <property type="protein sequence ID" value="QDH21645.1"/>
    <property type="molecule type" value="Genomic_DNA"/>
</dbReference>
<dbReference type="Proteomes" id="UP000316968">
    <property type="component" value="Chromosome"/>
</dbReference>
<dbReference type="KEGG" id="saca:FFV09_12795"/>
<dbReference type="SUPFAM" id="SSF63817">
    <property type="entry name" value="Sortase"/>
    <property type="match status" value="1"/>
</dbReference>
<name>A0A4Y6V049_SACBS</name>
<gene>
    <name evidence="3" type="ORF">FFV09_12795</name>
</gene>
<dbReference type="OrthoDB" id="154054at2"/>
<dbReference type="GO" id="GO:0016787">
    <property type="term" value="F:hydrolase activity"/>
    <property type="evidence" value="ECO:0007669"/>
    <property type="project" value="UniProtKB-KW"/>
</dbReference>
<dbReference type="AlphaFoldDB" id="A0A4Y6V049"/>
<feature type="active site" description="Acyl-thioester intermediate" evidence="2">
    <location>
        <position position="203"/>
    </location>
</feature>
<proteinExistence type="predicted"/>
<keyword evidence="4" id="KW-1185">Reference proteome</keyword>
<keyword evidence="1" id="KW-0378">Hydrolase</keyword>
<feature type="active site" description="Proton donor/acceptor" evidence="2">
    <location>
        <position position="141"/>
    </location>
</feature>
<evidence type="ECO:0000256" key="1">
    <source>
        <dbReference type="ARBA" id="ARBA00022801"/>
    </source>
</evidence>
<organism evidence="3 4">
    <name type="scientific">Saccharibacillus brassicae</name>
    <dbReference type="NCBI Taxonomy" id="2583377"/>
    <lineage>
        <taxon>Bacteria</taxon>
        <taxon>Bacillati</taxon>
        <taxon>Bacillota</taxon>
        <taxon>Bacilli</taxon>
        <taxon>Bacillales</taxon>
        <taxon>Paenibacillaceae</taxon>
        <taxon>Saccharibacillus</taxon>
    </lineage>
</organism>